<evidence type="ECO:0000313" key="2">
    <source>
        <dbReference type="Proteomes" id="UP000027215"/>
    </source>
</evidence>
<dbReference type="SUPFAM" id="SSF46626">
    <property type="entry name" value="Cytochrome c"/>
    <property type="match status" value="1"/>
</dbReference>
<organism evidence="1 2">
    <name type="scientific">Xylella fastidiosa subsp. sandyi Ann-1</name>
    <dbReference type="NCBI Taxonomy" id="155920"/>
    <lineage>
        <taxon>Bacteria</taxon>
        <taxon>Pseudomonadati</taxon>
        <taxon>Pseudomonadota</taxon>
        <taxon>Gammaproteobacteria</taxon>
        <taxon>Lysobacterales</taxon>
        <taxon>Lysobacteraceae</taxon>
        <taxon>Xylella</taxon>
    </lineage>
</organism>
<dbReference type="HOGENOM" id="CLU_3124318_0_0_6"/>
<dbReference type="Proteomes" id="UP000027215">
    <property type="component" value="Chromosome"/>
</dbReference>
<reference evidence="1 2" key="1">
    <citation type="submission" date="2013-08" db="EMBL/GenBank/DDBJ databases">
        <authorList>
            <person name="Stouthamer R."/>
            <person name="Nunney L."/>
        </authorList>
    </citation>
    <scope>NUCLEOTIDE SEQUENCE [LARGE SCALE GENOMIC DNA]</scope>
    <source>
        <strain evidence="2">ann-1</strain>
    </source>
</reference>
<proteinExistence type="predicted"/>
<name>A0A060H2X1_XYLFS</name>
<sequence>MAVIGIFACMICHGTTGVGNVGVFYSSLGAQDVDEVALCLQGDRFGMSLQ</sequence>
<accession>A0A060H2X1</accession>
<evidence type="ECO:0000313" key="1">
    <source>
        <dbReference type="EMBL" id="AIC11124.1"/>
    </source>
</evidence>
<dbReference type="KEGG" id="xfs:D934_04800"/>
<dbReference type="InterPro" id="IPR036909">
    <property type="entry name" value="Cyt_c-like_dom_sf"/>
</dbReference>
<gene>
    <name evidence="1" type="ORF">D934_04800</name>
</gene>
<dbReference type="AlphaFoldDB" id="A0A060H2X1"/>
<dbReference type="EMBL" id="CP006696">
    <property type="protein sequence ID" value="AIC11124.1"/>
    <property type="molecule type" value="Genomic_DNA"/>
</dbReference>
<dbReference type="GO" id="GO:0020037">
    <property type="term" value="F:heme binding"/>
    <property type="evidence" value="ECO:0007669"/>
    <property type="project" value="InterPro"/>
</dbReference>
<dbReference type="GO" id="GO:0009055">
    <property type="term" value="F:electron transfer activity"/>
    <property type="evidence" value="ECO:0007669"/>
    <property type="project" value="InterPro"/>
</dbReference>
<dbReference type="PATRIC" id="fig|155920.8.peg.1146"/>
<protein>
    <submittedName>
        <fullName evidence="1">Uncharacterized protein</fullName>
    </submittedName>
</protein>